<keyword evidence="4" id="KW-1185">Reference proteome</keyword>
<evidence type="ECO:0000256" key="1">
    <source>
        <dbReference type="SAM" id="MobiDB-lite"/>
    </source>
</evidence>
<organism evidence="3 4">
    <name type="scientific">Dietzia cercidiphylli</name>
    <dbReference type="NCBI Taxonomy" id="498199"/>
    <lineage>
        <taxon>Bacteria</taxon>
        <taxon>Bacillati</taxon>
        <taxon>Actinomycetota</taxon>
        <taxon>Actinomycetes</taxon>
        <taxon>Mycobacteriales</taxon>
        <taxon>Dietziaceae</taxon>
        <taxon>Dietzia</taxon>
    </lineage>
</organism>
<dbReference type="Gene3D" id="1.10.30.50">
    <property type="match status" value="1"/>
</dbReference>
<dbReference type="Proteomes" id="UP001500383">
    <property type="component" value="Unassembled WGS sequence"/>
</dbReference>
<keyword evidence="3" id="KW-0378">Hydrolase</keyword>
<dbReference type="InterPro" id="IPR003615">
    <property type="entry name" value="HNH_nuc"/>
</dbReference>
<reference evidence="3 4" key="1">
    <citation type="journal article" date="2019" name="Int. J. Syst. Evol. Microbiol.">
        <title>The Global Catalogue of Microorganisms (GCM) 10K type strain sequencing project: providing services to taxonomists for standard genome sequencing and annotation.</title>
        <authorList>
            <consortium name="The Broad Institute Genomics Platform"/>
            <consortium name="The Broad Institute Genome Sequencing Center for Infectious Disease"/>
            <person name="Wu L."/>
            <person name="Ma J."/>
        </authorList>
    </citation>
    <scope>NUCLEOTIDE SEQUENCE [LARGE SCALE GENOMIC DNA]</scope>
    <source>
        <strain evidence="3 4">JCM 16002</strain>
    </source>
</reference>
<sequence>MDVGNGPSSDGSSDVDPLTGLTASARAGWAAENRASAQRLSACYDLLLECLRRDDSGAGPDSPPGHAVVDPFVVATGYVVAAMAVSTLRAESMISFAADLHQRYPAVLAALAAGRLDQRAAELLARQMATVDPEVLPQVQQDVVDDYLAATEAGERLGRHAVRDAVDAIITRYDAEGIRRRKEDASRARGVRISKGADGMSTVSAILATEEAAVLAEAIDQRAAEHAAAESEAAAASAAAAEATGESGSVPGPDPAPDYHYSKAERRADALLALVCGDSLHAGGQGRPTAPLRPKITVIAPGNDGAGGNGAGGNGACDDDGVRVEFTRTGEAALQALLDMLVTSDGASFEKVDPRIGAADDARRALRYRPGAELARRIRLRDGTCRHPGCAVPADDCDIDHVRPFDHADPARGGPTEECNLMCLCRRHHRFKTFSDWIYDLAPDGTLTVITPDGATMTTRPSGPLGVYRREHARNESRAWDRQQQRNPDPTITGGETRPEPTYWTRRAARLSAERARATGPVDTRPGGQSRWWKRNAPVFSTVEHEVEALLDDILNPPPF</sequence>
<keyword evidence="3" id="KW-0255">Endonuclease</keyword>
<dbReference type="RefSeq" id="WP_182657963.1">
    <property type="nucleotide sequence ID" value="NZ_BAAAQG010000003.1"/>
</dbReference>
<feature type="region of interest" description="Disordered" evidence="1">
    <location>
        <begin position="474"/>
        <end position="501"/>
    </location>
</feature>
<feature type="compositionally biased region" description="Basic and acidic residues" evidence="1">
    <location>
        <begin position="474"/>
        <end position="484"/>
    </location>
</feature>
<evidence type="ECO:0000313" key="4">
    <source>
        <dbReference type="Proteomes" id="UP001500383"/>
    </source>
</evidence>
<feature type="region of interest" description="Disordered" evidence="1">
    <location>
        <begin position="511"/>
        <end position="530"/>
    </location>
</feature>
<comment type="caution">
    <text evidence="3">The sequence shown here is derived from an EMBL/GenBank/DDBJ whole genome shotgun (WGS) entry which is preliminary data.</text>
</comment>
<feature type="region of interest" description="Disordered" evidence="1">
    <location>
        <begin position="233"/>
        <end position="260"/>
    </location>
</feature>
<evidence type="ECO:0000313" key="3">
    <source>
        <dbReference type="EMBL" id="GAA1701335.1"/>
    </source>
</evidence>
<proteinExistence type="predicted"/>
<dbReference type="EMBL" id="BAAAQG010000003">
    <property type="protein sequence ID" value="GAA1701335.1"/>
    <property type="molecule type" value="Genomic_DNA"/>
</dbReference>
<dbReference type="Pfam" id="PF02720">
    <property type="entry name" value="DUF222"/>
    <property type="match status" value="1"/>
</dbReference>
<keyword evidence="3" id="KW-0540">Nuclease</keyword>
<accession>A0ABN2IAH1</accession>
<feature type="domain" description="DUF222" evidence="2">
    <location>
        <begin position="30"/>
        <end position="309"/>
    </location>
</feature>
<name>A0ABN2IAH1_9ACTN</name>
<protein>
    <submittedName>
        <fullName evidence="3">HNH endonuclease signature motif containing protein</fullName>
    </submittedName>
</protein>
<dbReference type="CDD" id="cd00085">
    <property type="entry name" value="HNHc"/>
    <property type="match status" value="1"/>
</dbReference>
<gene>
    <name evidence="3" type="ORF">GCM10009831_07770</name>
</gene>
<dbReference type="GO" id="GO:0004519">
    <property type="term" value="F:endonuclease activity"/>
    <property type="evidence" value="ECO:0007669"/>
    <property type="project" value="UniProtKB-KW"/>
</dbReference>
<dbReference type="InterPro" id="IPR003870">
    <property type="entry name" value="DUF222"/>
</dbReference>
<feature type="compositionally biased region" description="Low complexity" evidence="1">
    <location>
        <begin position="233"/>
        <end position="243"/>
    </location>
</feature>
<evidence type="ECO:0000259" key="2">
    <source>
        <dbReference type="Pfam" id="PF02720"/>
    </source>
</evidence>